<gene>
    <name evidence="1" type="ORF">LCGC14_0721400</name>
</gene>
<comment type="caution">
    <text evidence="1">The sequence shown here is derived from an EMBL/GenBank/DDBJ whole genome shotgun (WGS) entry which is preliminary data.</text>
</comment>
<dbReference type="EMBL" id="LAZR01001636">
    <property type="protein sequence ID" value="KKN41635.1"/>
    <property type="molecule type" value="Genomic_DNA"/>
</dbReference>
<dbReference type="AlphaFoldDB" id="A0A0F9QCB7"/>
<protein>
    <submittedName>
        <fullName evidence="1">Uncharacterized protein</fullName>
    </submittedName>
</protein>
<evidence type="ECO:0000313" key="1">
    <source>
        <dbReference type="EMBL" id="KKN41635.1"/>
    </source>
</evidence>
<reference evidence="1" key="1">
    <citation type="journal article" date="2015" name="Nature">
        <title>Complex archaea that bridge the gap between prokaryotes and eukaryotes.</title>
        <authorList>
            <person name="Spang A."/>
            <person name="Saw J.H."/>
            <person name="Jorgensen S.L."/>
            <person name="Zaremba-Niedzwiedzka K."/>
            <person name="Martijn J."/>
            <person name="Lind A.E."/>
            <person name="van Eijk R."/>
            <person name="Schleper C."/>
            <person name="Guy L."/>
            <person name="Ettema T.J."/>
        </authorList>
    </citation>
    <scope>NUCLEOTIDE SEQUENCE</scope>
</reference>
<accession>A0A0F9QCB7</accession>
<sequence length="63" mass="7079">MTEEEIDKTVKKVMKEIRESDDYQGNSCCAQSNSECQQNNLIREANTSSSLLDSPFCEADAKD</sequence>
<organism evidence="1">
    <name type="scientific">marine sediment metagenome</name>
    <dbReference type="NCBI Taxonomy" id="412755"/>
    <lineage>
        <taxon>unclassified sequences</taxon>
        <taxon>metagenomes</taxon>
        <taxon>ecological metagenomes</taxon>
    </lineage>
</organism>
<proteinExistence type="predicted"/>
<name>A0A0F9QCB7_9ZZZZ</name>